<evidence type="ECO:0000256" key="7">
    <source>
        <dbReference type="PIRSR" id="PIRSR001217-1"/>
    </source>
</evidence>
<dbReference type="STRING" id="1549855.AY555_06765"/>
<accession>A0A143DDV8</accession>
<evidence type="ECO:0000313" key="10">
    <source>
        <dbReference type="Proteomes" id="UP000076066"/>
    </source>
</evidence>
<evidence type="ECO:0000256" key="3">
    <source>
        <dbReference type="ARBA" id="ARBA00022670"/>
    </source>
</evidence>
<feature type="active site" description="Proton donor/acceptor" evidence="7">
    <location>
        <position position="191"/>
    </location>
</feature>
<organism evidence="9 10">
    <name type="scientific">Haematospirillum jordaniae</name>
    <dbReference type="NCBI Taxonomy" id="1549855"/>
    <lineage>
        <taxon>Bacteria</taxon>
        <taxon>Pseudomonadati</taxon>
        <taxon>Pseudomonadota</taxon>
        <taxon>Alphaproteobacteria</taxon>
        <taxon>Rhodospirillales</taxon>
        <taxon>Novispirillaceae</taxon>
        <taxon>Haematospirillum</taxon>
    </lineage>
</organism>
<keyword evidence="10" id="KW-1185">Reference proteome</keyword>
<dbReference type="Pfam" id="PF01343">
    <property type="entry name" value="Peptidase_S49"/>
    <property type="match status" value="2"/>
</dbReference>
<feature type="active site" description="Nucleophile" evidence="7">
    <location>
        <position position="386"/>
    </location>
</feature>
<dbReference type="PIRSF" id="PIRSF001217">
    <property type="entry name" value="Protease_4_SppA"/>
    <property type="match status" value="1"/>
</dbReference>
<dbReference type="InterPro" id="IPR047272">
    <property type="entry name" value="S49_SppA_C"/>
</dbReference>
<dbReference type="OrthoDB" id="9764363at2"/>
<evidence type="ECO:0000256" key="2">
    <source>
        <dbReference type="ARBA" id="ARBA00008683"/>
    </source>
</evidence>
<dbReference type="Proteomes" id="UP000076066">
    <property type="component" value="Chromosome"/>
</dbReference>
<evidence type="ECO:0000256" key="4">
    <source>
        <dbReference type="ARBA" id="ARBA00022801"/>
    </source>
</evidence>
<comment type="subcellular location">
    <subcellularLocation>
        <location evidence="1">Membrane</location>
    </subcellularLocation>
</comment>
<comment type="similarity">
    <text evidence="2">Belongs to the peptidase S49 family.</text>
</comment>
<dbReference type="GeneID" id="53316856"/>
<dbReference type="InterPro" id="IPR029045">
    <property type="entry name" value="ClpP/crotonase-like_dom_sf"/>
</dbReference>
<dbReference type="EMBL" id="CP014525">
    <property type="protein sequence ID" value="AMW34931.1"/>
    <property type="molecule type" value="Genomic_DNA"/>
</dbReference>
<evidence type="ECO:0000313" key="9">
    <source>
        <dbReference type="EMBL" id="AMW34931.1"/>
    </source>
</evidence>
<dbReference type="KEGG" id="hjo:AY555_06765"/>
<reference evidence="9 10" key="1">
    <citation type="submission" date="2016-02" db="EMBL/GenBank/DDBJ databases">
        <title>Complete Genome of H5569, the type strain of the newly described species Haematospirillium jordaniae.</title>
        <authorList>
            <person name="Nicholson A.C."/>
            <person name="Humrighouse B.W."/>
            <person name="Loparov V."/>
            <person name="McQuiston J.R."/>
        </authorList>
    </citation>
    <scope>NUCLEOTIDE SEQUENCE [LARGE SCALE GENOMIC DNA]</scope>
    <source>
        <strain evidence="9 10">H5569</strain>
    </source>
</reference>
<evidence type="ECO:0000256" key="5">
    <source>
        <dbReference type="ARBA" id="ARBA00022825"/>
    </source>
</evidence>
<keyword evidence="3" id="KW-0645">Protease</keyword>
<dbReference type="SUPFAM" id="SSF52096">
    <property type="entry name" value="ClpP/crotonase"/>
    <property type="match status" value="2"/>
</dbReference>
<protein>
    <recommendedName>
        <fullName evidence="8">Peptidase S49 domain-containing protein</fullName>
    </recommendedName>
</protein>
<dbReference type="NCBIfam" id="TIGR00705">
    <property type="entry name" value="SppA_67K"/>
    <property type="match status" value="1"/>
</dbReference>
<dbReference type="Gene3D" id="3.90.226.10">
    <property type="entry name" value="2-enoyl-CoA Hydratase, Chain A, domain 1"/>
    <property type="match status" value="3"/>
</dbReference>
<dbReference type="AlphaFoldDB" id="A0A143DDV8"/>
<keyword evidence="4" id="KW-0378">Hydrolase</keyword>
<dbReference type="InterPro" id="IPR047217">
    <property type="entry name" value="S49_SppA_67K_type_N"/>
</dbReference>
<dbReference type="PANTHER" id="PTHR33209">
    <property type="entry name" value="PROTEASE 4"/>
    <property type="match status" value="1"/>
</dbReference>
<dbReference type="GO" id="GO:0016020">
    <property type="term" value="C:membrane"/>
    <property type="evidence" value="ECO:0007669"/>
    <property type="project" value="UniProtKB-SubCell"/>
</dbReference>
<sequence>MRIFGRALLWALALCGVVFVSLSVVLVLGVSRLGPSFSRSADLPSEMILSLSLDYPTPELPEVHLDHLFEPQVSLVDIVTVLDRAAADPRVKAVTARIGDAGRGIAEAQELRDAIERFRASGKPAFAFAETLGQSNGGGAEYLLASGFSEIWLQPSGTLGLTGFGVEVPFLKSALEKIGIEHEFASRWEYKTAMDSLVRDDMSEPHRASLRALLDSWQSQLLDAVVSGRGLERASVEVLAARPPLFASEAKDAGLVDTIGYLDEFMDAVHSAAGTDKEVSLDDYLAGAIAPPSPHASRIALIHGVGVIHAGASEDGTMSGAHSIGSDTVAGAIRSAVDDPDIKAIVLRINSPGGDAVASDTIWREVARAKEKGIPLVVSMGEYAASGGYFLSMPAHAIVANPGTITGSIGVFSGKTVVSGLWDKLGVSWARVETGSGALMLSPNRKFTPEERAWFDRSLDAVYTDFTGKLAQGRGLAPDQVDHVARGRVWSGHDAKAVGLVDALGGFGTAVRLAREAAGIPEDAEIELVPFPAPKTEWEQIMAVFGGLAHGMRQLSYLGTLEPLVKPFISGIERQRAIGRSPAVLMAPSSEGL</sequence>
<evidence type="ECO:0000259" key="8">
    <source>
        <dbReference type="Pfam" id="PF01343"/>
    </source>
</evidence>
<dbReference type="GO" id="GO:0008236">
    <property type="term" value="F:serine-type peptidase activity"/>
    <property type="evidence" value="ECO:0007669"/>
    <property type="project" value="UniProtKB-KW"/>
</dbReference>
<dbReference type="PANTHER" id="PTHR33209:SF1">
    <property type="entry name" value="PEPTIDASE S49 DOMAIN-CONTAINING PROTEIN"/>
    <property type="match status" value="1"/>
</dbReference>
<dbReference type="Gene3D" id="6.20.330.10">
    <property type="match status" value="1"/>
</dbReference>
<proteinExistence type="inferred from homology"/>
<feature type="domain" description="Peptidase S49" evidence="8">
    <location>
        <begin position="118"/>
        <end position="272"/>
    </location>
</feature>
<gene>
    <name evidence="9" type="ORF">AY555_06765</name>
</gene>
<dbReference type="CDD" id="cd07018">
    <property type="entry name" value="S49_SppA_67K_type"/>
    <property type="match status" value="1"/>
</dbReference>
<keyword evidence="6" id="KW-0472">Membrane</keyword>
<dbReference type="NCBIfam" id="TIGR00706">
    <property type="entry name" value="SppA_dom"/>
    <property type="match status" value="1"/>
</dbReference>
<dbReference type="InterPro" id="IPR002142">
    <property type="entry name" value="Peptidase_S49"/>
</dbReference>
<dbReference type="InterPro" id="IPR004635">
    <property type="entry name" value="Pept_S49_SppA"/>
</dbReference>
<evidence type="ECO:0000256" key="1">
    <source>
        <dbReference type="ARBA" id="ARBA00004370"/>
    </source>
</evidence>
<name>A0A143DDV8_9PROT</name>
<dbReference type="RefSeq" id="WP_066135046.1">
    <property type="nucleotide sequence ID" value="NZ_CP014525.1"/>
</dbReference>
<feature type="domain" description="Peptidase S49" evidence="8">
    <location>
        <begin position="369"/>
        <end position="519"/>
    </location>
</feature>
<evidence type="ECO:0000256" key="6">
    <source>
        <dbReference type="ARBA" id="ARBA00023136"/>
    </source>
</evidence>
<dbReference type="InterPro" id="IPR004634">
    <property type="entry name" value="Pept_S49_pIV"/>
</dbReference>
<dbReference type="GO" id="GO:0006465">
    <property type="term" value="P:signal peptide processing"/>
    <property type="evidence" value="ECO:0007669"/>
    <property type="project" value="InterPro"/>
</dbReference>
<dbReference type="CDD" id="cd07023">
    <property type="entry name" value="S49_Sppa_N_C"/>
    <property type="match status" value="1"/>
</dbReference>
<keyword evidence="5" id="KW-0720">Serine protease</keyword>